<dbReference type="AlphaFoldDB" id="G4HDW8"/>
<name>G4HDW8_9BACL</name>
<protein>
    <submittedName>
        <fullName evidence="1">Uncharacterized protein</fullName>
    </submittedName>
</protein>
<sequence>MGEMLRYIYAKFNQATTIGSFPVTEGCLFAFMLAHESRTTVAAVCAP</sequence>
<dbReference type="PATRIC" id="fig|743719.3.peg.2205"/>
<evidence type="ECO:0000313" key="2">
    <source>
        <dbReference type="Proteomes" id="UP000003891"/>
    </source>
</evidence>
<gene>
    <name evidence="1" type="ORF">PaelaDRAFT_2179</name>
</gene>
<accession>G4HDW8</accession>
<organism evidence="1 2">
    <name type="scientific">Paenibacillus lactis 154</name>
    <dbReference type="NCBI Taxonomy" id="743719"/>
    <lineage>
        <taxon>Bacteria</taxon>
        <taxon>Bacillati</taxon>
        <taxon>Bacillota</taxon>
        <taxon>Bacilli</taxon>
        <taxon>Bacillales</taxon>
        <taxon>Paenibacillaceae</taxon>
        <taxon>Paenibacillus</taxon>
    </lineage>
</organism>
<evidence type="ECO:0000313" key="1">
    <source>
        <dbReference type="EMBL" id="EHB65037.1"/>
    </source>
</evidence>
<dbReference type="Proteomes" id="UP000003891">
    <property type="component" value="Unassembled WGS sequence"/>
</dbReference>
<reference evidence="1 2" key="1">
    <citation type="submission" date="2011-09" db="EMBL/GenBank/DDBJ databases">
        <title>The draft genome of Paenibacillus lactis 154.</title>
        <authorList>
            <consortium name="US DOE Joint Genome Institute (JGI-PGF)"/>
            <person name="Lucas S."/>
            <person name="Han J."/>
            <person name="Lapidus A."/>
            <person name="Cheng J.-F."/>
            <person name="Goodwin L."/>
            <person name="Pitluck S."/>
            <person name="Peters L."/>
            <person name="Land M.L."/>
            <person name="Hauser L."/>
            <person name="Siebers A."/>
            <person name="Thelen M."/>
            <person name="Hugenholtz P."/>
            <person name="Allgaier M."/>
            <person name="Woyke T.J."/>
        </authorList>
    </citation>
    <scope>NUCLEOTIDE SEQUENCE [LARGE SCALE GENOMIC DNA]</scope>
    <source>
        <strain evidence="1 2">154</strain>
    </source>
</reference>
<proteinExistence type="predicted"/>
<dbReference type="EMBL" id="AGIP01000004">
    <property type="protein sequence ID" value="EHB65037.1"/>
    <property type="molecule type" value="Genomic_DNA"/>
</dbReference>
<dbReference type="STRING" id="743719.PaelaDRAFT_2179"/>